<evidence type="ECO:0000313" key="9">
    <source>
        <dbReference type="Proteomes" id="UP000694405"/>
    </source>
</evidence>
<organism evidence="8 9">
    <name type="scientific">Melopsittacus undulatus</name>
    <name type="common">Budgerigar</name>
    <name type="synonym">Psittacus undulatus</name>
    <dbReference type="NCBI Taxonomy" id="13146"/>
    <lineage>
        <taxon>Eukaryota</taxon>
        <taxon>Metazoa</taxon>
        <taxon>Chordata</taxon>
        <taxon>Craniata</taxon>
        <taxon>Vertebrata</taxon>
        <taxon>Euteleostomi</taxon>
        <taxon>Archelosauria</taxon>
        <taxon>Archosauria</taxon>
        <taxon>Dinosauria</taxon>
        <taxon>Saurischia</taxon>
        <taxon>Theropoda</taxon>
        <taxon>Coelurosauria</taxon>
        <taxon>Aves</taxon>
        <taxon>Neognathae</taxon>
        <taxon>Neoaves</taxon>
        <taxon>Telluraves</taxon>
        <taxon>Australaves</taxon>
        <taxon>Psittaciformes</taxon>
        <taxon>Psittaculidae</taxon>
        <taxon>Melopsittacus</taxon>
    </lineage>
</organism>
<evidence type="ECO:0000256" key="2">
    <source>
        <dbReference type="ARBA" id="ARBA00016322"/>
    </source>
</evidence>
<accession>A0A8V5HHH2</accession>
<dbReference type="InterPro" id="IPR042814">
    <property type="entry name" value="Morn5"/>
</dbReference>
<reference evidence="8" key="3">
    <citation type="submission" date="2025-09" db="UniProtKB">
        <authorList>
            <consortium name="Ensembl"/>
        </authorList>
    </citation>
    <scope>IDENTIFICATION</scope>
</reference>
<evidence type="ECO:0000256" key="4">
    <source>
        <dbReference type="ARBA" id="ARBA00022846"/>
    </source>
</evidence>
<dbReference type="AlphaFoldDB" id="A0A8V5HHH2"/>
<keyword evidence="6" id="KW-0966">Cell projection</keyword>
<keyword evidence="3" id="KW-0677">Repeat</keyword>
<evidence type="ECO:0000256" key="5">
    <source>
        <dbReference type="ARBA" id="ARBA00023069"/>
    </source>
</evidence>
<dbReference type="Pfam" id="PF02493">
    <property type="entry name" value="MORN"/>
    <property type="match status" value="2"/>
</dbReference>
<dbReference type="Proteomes" id="UP000694405">
    <property type="component" value="Chromosome 11"/>
</dbReference>
<keyword evidence="9" id="KW-1185">Reference proteome</keyword>
<feature type="region of interest" description="Disordered" evidence="7">
    <location>
        <begin position="1"/>
        <end position="21"/>
    </location>
</feature>
<evidence type="ECO:0000256" key="3">
    <source>
        <dbReference type="ARBA" id="ARBA00022737"/>
    </source>
</evidence>
<dbReference type="Gene3D" id="2.20.110.10">
    <property type="entry name" value="Histone H3 K4-specific methyltransferase SET7/9 N-terminal domain"/>
    <property type="match status" value="1"/>
</dbReference>
<dbReference type="PANTHER" id="PTHR46437">
    <property type="entry name" value="MORN REPEAT-CONTAINING PROTEIN 5"/>
    <property type="match status" value="1"/>
</dbReference>
<evidence type="ECO:0000256" key="1">
    <source>
        <dbReference type="ARBA" id="ARBA00004230"/>
    </source>
</evidence>
<dbReference type="SUPFAM" id="SSF82185">
    <property type="entry name" value="Histone H3 K4-specific methyltransferase SET7/9 N-terminal domain"/>
    <property type="match status" value="1"/>
</dbReference>
<evidence type="ECO:0000256" key="7">
    <source>
        <dbReference type="SAM" id="MobiDB-lite"/>
    </source>
</evidence>
<sequence length="104" mass="11311">SCYTGSGTGGQRGCGAARPHRRNHRLCSRMEGLGSYTLPTGTEYRGMLKDGMFEGEGELLFPDGGVYRAVWHRGVPTQVPRGHLTPPGRERWWGAAPLQGEVLG</sequence>
<dbReference type="PANTHER" id="PTHR46437:SF1">
    <property type="entry name" value="MORN REPEAT-CONTAINING PROTEIN 5"/>
    <property type="match status" value="1"/>
</dbReference>
<protein>
    <recommendedName>
        <fullName evidence="2">MORN repeat-containing protein 5</fullName>
    </recommendedName>
</protein>
<reference evidence="8" key="2">
    <citation type="submission" date="2025-08" db="UniProtKB">
        <authorList>
            <consortium name="Ensembl"/>
        </authorList>
    </citation>
    <scope>IDENTIFICATION</scope>
</reference>
<evidence type="ECO:0000313" key="8">
    <source>
        <dbReference type="Ensembl" id="ENSMUNP00000027061.1"/>
    </source>
</evidence>
<name>A0A8V5HHH2_MELUD</name>
<reference evidence="8" key="1">
    <citation type="submission" date="2020-03" db="EMBL/GenBank/DDBJ databases">
        <title>Melopsittacus undulatus (budgerigar) genome, bMelUnd1, maternal haplotype with Z.</title>
        <authorList>
            <person name="Gedman G."/>
            <person name="Mountcastle J."/>
            <person name="Haase B."/>
            <person name="Formenti G."/>
            <person name="Wright T."/>
            <person name="Apodaca J."/>
            <person name="Pelan S."/>
            <person name="Chow W."/>
            <person name="Rhie A."/>
            <person name="Howe K."/>
            <person name="Fedrigo O."/>
            <person name="Jarvis E.D."/>
        </authorList>
    </citation>
    <scope>NUCLEOTIDE SEQUENCE [LARGE SCALE GENOMIC DNA]</scope>
</reference>
<feature type="compositionally biased region" description="Gly residues" evidence="7">
    <location>
        <begin position="1"/>
        <end position="13"/>
    </location>
</feature>
<keyword evidence="5" id="KW-0969">Cilium</keyword>
<dbReference type="GO" id="GO:0031514">
    <property type="term" value="C:motile cilium"/>
    <property type="evidence" value="ECO:0007669"/>
    <property type="project" value="UniProtKB-SubCell"/>
</dbReference>
<dbReference type="Ensembl" id="ENSMUNT00000028126.1">
    <property type="protein sequence ID" value="ENSMUNP00000027061.1"/>
    <property type="gene ID" value="ENSMUNG00000017599.1"/>
</dbReference>
<dbReference type="InterPro" id="IPR003409">
    <property type="entry name" value="MORN"/>
</dbReference>
<evidence type="ECO:0000256" key="6">
    <source>
        <dbReference type="ARBA" id="ARBA00023273"/>
    </source>
</evidence>
<keyword evidence="4" id="KW-0282">Flagellum</keyword>
<proteinExistence type="predicted"/>
<comment type="subcellular location">
    <subcellularLocation>
        <location evidence="1">Cell projection</location>
        <location evidence="1">Cilium</location>
        <location evidence="1">Flagellum</location>
    </subcellularLocation>
</comment>